<evidence type="ECO:0000313" key="2">
    <source>
        <dbReference type="EMBL" id="GGX94636.1"/>
    </source>
</evidence>
<organism evidence="2 3">
    <name type="scientific">Litchfieldella qijiaojingensis</name>
    <dbReference type="NCBI Taxonomy" id="980347"/>
    <lineage>
        <taxon>Bacteria</taxon>
        <taxon>Pseudomonadati</taxon>
        <taxon>Pseudomonadota</taxon>
        <taxon>Gammaproteobacteria</taxon>
        <taxon>Oceanospirillales</taxon>
        <taxon>Halomonadaceae</taxon>
        <taxon>Litchfieldella</taxon>
    </lineage>
</organism>
<dbReference type="EMBL" id="BMXS01000010">
    <property type="protein sequence ID" value="GGX94636.1"/>
    <property type="molecule type" value="Genomic_DNA"/>
</dbReference>
<feature type="transmembrane region" description="Helical" evidence="1">
    <location>
        <begin position="190"/>
        <end position="209"/>
    </location>
</feature>
<evidence type="ECO:0008006" key="4">
    <source>
        <dbReference type="Google" id="ProtNLM"/>
    </source>
</evidence>
<feature type="transmembrane region" description="Helical" evidence="1">
    <location>
        <begin position="47"/>
        <end position="63"/>
    </location>
</feature>
<dbReference type="Proteomes" id="UP000653056">
    <property type="component" value="Unassembled WGS sequence"/>
</dbReference>
<keyword evidence="1" id="KW-0472">Membrane</keyword>
<feature type="transmembrane region" description="Helical" evidence="1">
    <location>
        <begin position="70"/>
        <end position="91"/>
    </location>
</feature>
<reference evidence="3" key="1">
    <citation type="journal article" date="2019" name="Int. J. Syst. Evol. Microbiol.">
        <title>The Global Catalogue of Microorganisms (GCM) 10K type strain sequencing project: providing services to taxonomists for standard genome sequencing and annotation.</title>
        <authorList>
            <consortium name="The Broad Institute Genomics Platform"/>
            <consortium name="The Broad Institute Genome Sequencing Center for Infectious Disease"/>
            <person name="Wu L."/>
            <person name="Ma J."/>
        </authorList>
    </citation>
    <scope>NUCLEOTIDE SEQUENCE [LARGE SCALE GENOMIC DNA]</scope>
    <source>
        <strain evidence="3">KCTC 22228</strain>
    </source>
</reference>
<gene>
    <name evidence="2" type="ORF">GCM10007160_22850</name>
</gene>
<comment type="caution">
    <text evidence="2">The sequence shown here is derived from an EMBL/GenBank/DDBJ whole genome shotgun (WGS) entry which is preliminary data.</text>
</comment>
<feature type="transmembrane region" description="Helical" evidence="1">
    <location>
        <begin position="97"/>
        <end position="116"/>
    </location>
</feature>
<name>A0ABQ2YTC0_9GAMM</name>
<proteinExistence type="predicted"/>
<sequence length="212" mass="22910">MGSHRLLIFIPLYATLIVGSLLSGRQFMELTYFLVHPGNEVYLQRTILAAVVVYILAAVVPFVPAAEIGWALMLMLGPEIAILIYLGTVLALTLAYIIGRAIPVAACAAAFEFFGFKKARNLVLKMATLDTNERLMLLLEHAPRRFVPGLLRHRYLTLMVALNIPGNTLMGGGGGIALSAGMSGLYTLPAYLATVSIAVAPIPFLIILVKLM</sequence>
<accession>A0ABQ2YTC0</accession>
<keyword evidence="1" id="KW-0812">Transmembrane</keyword>
<keyword evidence="1" id="KW-1133">Transmembrane helix</keyword>
<protein>
    <recommendedName>
        <fullName evidence="4">SNARE associated Golgi protein</fullName>
    </recommendedName>
</protein>
<feature type="transmembrane region" description="Helical" evidence="1">
    <location>
        <begin position="155"/>
        <end position="178"/>
    </location>
</feature>
<evidence type="ECO:0000256" key="1">
    <source>
        <dbReference type="SAM" id="Phobius"/>
    </source>
</evidence>
<keyword evidence="3" id="KW-1185">Reference proteome</keyword>
<evidence type="ECO:0000313" key="3">
    <source>
        <dbReference type="Proteomes" id="UP000653056"/>
    </source>
</evidence>